<organism evidence="1 2">
    <name type="scientific">Tetraparma gracilis</name>
    <dbReference type="NCBI Taxonomy" id="2962635"/>
    <lineage>
        <taxon>Eukaryota</taxon>
        <taxon>Sar</taxon>
        <taxon>Stramenopiles</taxon>
        <taxon>Ochrophyta</taxon>
        <taxon>Bolidophyceae</taxon>
        <taxon>Parmales</taxon>
        <taxon>Triparmaceae</taxon>
        <taxon>Tetraparma</taxon>
    </lineage>
</organism>
<evidence type="ECO:0000313" key="1">
    <source>
        <dbReference type="EMBL" id="GMI24354.1"/>
    </source>
</evidence>
<gene>
    <name evidence="1" type="ORF">TeGR_g1649</name>
</gene>
<sequence>GGARPDVGGAGAAREIARALEPHGGKLGPLYENLASLLLLQAASARWQVWLLPKANLLEVDLPVSAVWRSVRCALERAGDDHGFREGAEGRRDEPGDRVALAVRAGMPDKLLKGLAGRLRKMGGESGARIGQFEAQEEARERVRGGAGCFPCLP</sequence>
<dbReference type="Proteomes" id="UP001165060">
    <property type="component" value="Unassembled WGS sequence"/>
</dbReference>
<dbReference type="EMBL" id="BRYB01000164">
    <property type="protein sequence ID" value="GMI24354.1"/>
    <property type="molecule type" value="Genomic_DNA"/>
</dbReference>
<feature type="non-terminal residue" evidence="1">
    <location>
        <position position="1"/>
    </location>
</feature>
<keyword evidence="2" id="KW-1185">Reference proteome</keyword>
<protein>
    <submittedName>
        <fullName evidence="1">Uncharacterized protein</fullName>
    </submittedName>
</protein>
<comment type="caution">
    <text evidence="1">The sequence shown here is derived from an EMBL/GenBank/DDBJ whole genome shotgun (WGS) entry which is preliminary data.</text>
</comment>
<name>A0ABQ6MDR8_9STRA</name>
<reference evidence="1 2" key="1">
    <citation type="journal article" date="2023" name="Commun. Biol.">
        <title>Genome analysis of Parmales, the sister group of diatoms, reveals the evolutionary specialization of diatoms from phago-mixotrophs to photoautotrophs.</title>
        <authorList>
            <person name="Ban H."/>
            <person name="Sato S."/>
            <person name="Yoshikawa S."/>
            <person name="Yamada K."/>
            <person name="Nakamura Y."/>
            <person name="Ichinomiya M."/>
            <person name="Sato N."/>
            <person name="Blanc-Mathieu R."/>
            <person name="Endo H."/>
            <person name="Kuwata A."/>
            <person name="Ogata H."/>
        </authorList>
    </citation>
    <scope>NUCLEOTIDE SEQUENCE [LARGE SCALE GENOMIC DNA]</scope>
</reference>
<proteinExistence type="predicted"/>
<accession>A0ABQ6MDR8</accession>
<evidence type="ECO:0000313" key="2">
    <source>
        <dbReference type="Proteomes" id="UP001165060"/>
    </source>
</evidence>